<reference evidence="2 3" key="1">
    <citation type="submission" date="2018-02" db="EMBL/GenBank/DDBJ databases">
        <authorList>
            <person name="Dubost A."/>
        </authorList>
    </citation>
    <scope>NUCLEOTIDE SEQUENCE [LARGE SCALE GENOMIC DNA]</scope>
    <source>
        <strain evidence="3">JV551A3</strain>
    </source>
</reference>
<evidence type="ECO:0000313" key="3">
    <source>
        <dbReference type="Proteomes" id="UP000294335"/>
    </source>
</evidence>
<organism evidence="2 3">
    <name type="scientific">Pseudomonas inefficax</name>
    <dbReference type="NCBI Taxonomy" id="2078786"/>
    <lineage>
        <taxon>Bacteria</taxon>
        <taxon>Pseudomonadati</taxon>
        <taxon>Pseudomonadota</taxon>
        <taxon>Gammaproteobacteria</taxon>
        <taxon>Pseudomonadales</taxon>
        <taxon>Pseudomonadaceae</taxon>
        <taxon>Pseudomonas</taxon>
    </lineage>
</organism>
<comment type="caution">
    <text evidence="2">The sequence shown here is derived from an EMBL/GenBank/DDBJ whole genome shotgun (WGS) entry which is preliminary data.</text>
</comment>
<dbReference type="EMBL" id="OPYN01000103">
    <property type="protein sequence ID" value="SPO60839.1"/>
    <property type="molecule type" value="Genomic_DNA"/>
</dbReference>
<name>A0AAQ1P7Z6_9PSED</name>
<protein>
    <submittedName>
        <fullName evidence="2">Uncharacterized protein</fullName>
    </submittedName>
</protein>
<dbReference type="AlphaFoldDB" id="A0AAQ1P7Z6"/>
<gene>
    <name evidence="2" type="ORF">JV551A3_V1_1030056</name>
</gene>
<keyword evidence="3" id="KW-1185">Reference proteome</keyword>
<feature type="region of interest" description="Disordered" evidence="1">
    <location>
        <begin position="1"/>
        <end position="35"/>
    </location>
</feature>
<proteinExistence type="predicted"/>
<dbReference type="Proteomes" id="UP000294335">
    <property type="component" value="Unassembled WGS sequence"/>
</dbReference>
<sequence length="126" mass="14127">MRSSSRCRISRSGRSARSACSSAPRSTSGSAPSTRSSYRIFIGSLGNGICCCWQSAHPCSLRVAAAWVEYGVDWSYQFLRPVLVIDGFARLDWGRWFKWSYQQEGAQWVLKARPRSLIRWPNGSSG</sequence>
<accession>A0AAQ1P7Z6</accession>
<evidence type="ECO:0000313" key="2">
    <source>
        <dbReference type="EMBL" id="SPO60839.1"/>
    </source>
</evidence>
<evidence type="ECO:0000256" key="1">
    <source>
        <dbReference type="SAM" id="MobiDB-lite"/>
    </source>
</evidence>